<proteinExistence type="predicted"/>
<feature type="region of interest" description="Disordered" evidence="1">
    <location>
        <begin position="1"/>
        <end position="27"/>
    </location>
</feature>
<evidence type="ECO:0000313" key="2">
    <source>
        <dbReference type="EMBL" id="KAJ7306231.1"/>
    </source>
</evidence>
<evidence type="ECO:0000313" key="3">
    <source>
        <dbReference type="Proteomes" id="UP001218218"/>
    </source>
</evidence>
<feature type="compositionally biased region" description="Low complexity" evidence="1">
    <location>
        <begin position="10"/>
        <end position="25"/>
    </location>
</feature>
<evidence type="ECO:0000256" key="1">
    <source>
        <dbReference type="SAM" id="MobiDB-lite"/>
    </source>
</evidence>
<comment type="caution">
    <text evidence="2">The sequence shown here is derived from an EMBL/GenBank/DDBJ whole genome shotgun (WGS) entry which is preliminary data.</text>
</comment>
<keyword evidence="3" id="KW-1185">Reference proteome</keyword>
<dbReference type="EMBL" id="JARIHO010000094">
    <property type="protein sequence ID" value="KAJ7306231.1"/>
    <property type="molecule type" value="Genomic_DNA"/>
</dbReference>
<dbReference type="Pfam" id="PF20414">
    <property type="entry name" value="DUF6698"/>
    <property type="match status" value="1"/>
</dbReference>
<feature type="region of interest" description="Disordered" evidence="1">
    <location>
        <begin position="403"/>
        <end position="500"/>
    </location>
</feature>
<name>A0AAD7E9X7_9AGAR</name>
<dbReference type="InterPro" id="IPR046521">
    <property type="entry name" value="DUF6698"/>
</dbReference>
<accession>A0AAD7E9X7</accession>
<reference evidence="2" key="1">
    <citation type="submission" date="2023-03" db="EMBL/GenBank/DDBJ databases">
        <title>Massive genome expansion in bonnet fungi (Mycena s.s.) driven by repeated elements and novel gene families across ecological guilds.</title>
        <authorList>
            <consortium name="Lawrence Berkeley National Laboratory"/>
            <person name="Harder C.B."/>
            <person name="Miyauchi S."/>
            <person name="Viragh M."/>
            <person name="Kuo A."/>
            <person name="Thoen E."/>
            <person name="Andreopoulos B."/>
            <person name="Lu D."/>
            <person name="Skrede I."/>
            <person name="Drula E."/>
            <person name="Henrissat B."/>
            <person name="Morin E."/>
            <person name="Kohler A."/>
            <person name="Barry K."/>
            <person name="LaButti K."/>
            <person name="Morin E."/>
            <person name="Salamov A."/>
            <person name="Lipzen A."/>
            <person name="Mereny Z."/>
            <person name="Hegedus B."/>
            <person name="Baldrian P."/>
            <person name="Stursova M."/>
            <person name="Weitz H."/>
            <person name="Taylor A."/>
            <person name="Grigoriev I.V."/>
            <person name="Nagy L.G."/>
            <person name="Martin F."/>
            <person name="Kauserud H."/>
        </authorList>
    </citation>
    <scope>NUCLEOTIDE SEQUENCE</scope>
    <source>
        <strain evidence="2">CBHHK002</strain>
    </source>
</reference>
<sequence length="500" mass="55652">MSDNSGSRSTTPLTELRELTQQLTPRKSPRTMRQICLDIQYLSNDVGESHSAVKRKLADVTNQLGTIRQPRKRRMRGNRAAEAPEDIVNPDTLEDRVRKAGRHFVIEYGLFTFTAIHALLATEEDPTFSEDTEFESEEYCIQGQLRDIVALLPADARAIHDQEWIASAFGDGMNNKRSTIHSRLRHESLALIVANITFSDGERVKVEDFESSASRFNAFSKRIGYQPATADAAAFYSILKAEVLFADYDGTMNVDKIFRGRLLLIIYACIIRGPQGPKGLFDGKSKLPAAKVAQRIHSIKYTTPAAIAGSAIRAIWLLSSDTQLGSGGEGDETQIDYKLFFQTFLRQICEGLRNKAEWAVELFRFWDDVLFPNAEHSLGQTTSANHQAVDDDINAMDEAFRAAAQRREDSPVSGPPREQSLEPSLHPPARAHGTQEDSLAPGPPREQSLEPSPHPPARAHGTQEDSLAPGPRELSVERSPPPPHTRGVGNSARRILRRRR</sequence>
<dbReference type="Proteomes" id="UP001218218">
    <property type="component" value="Unassembled WGS sequence"/>
</dbReference>
<protein>
    <submittedName>
        <fullName evidence="2">Uncharacterized protein</fullName>
    </submittedName>
</protein>
<organism evidence="2 3">
    <name type="scientific">Mycena albidolilacea</name>
    <dbReference type="NCBI Taxonomy" id="1033008"/>
    <lineage>
        <taxon>Eukaryota</taxon>
        <taxon>Fungi</taxon>
        <taxon>Dikarya</taxon>
        <taxon>Basidiomycota</taxon>
        <taxon>Agaricomycotina</taxon>
        <taxon>Agaricomycetes</taxon>
        <taxon>Agaricomycetidae</taxon>
        <taxon>Agaricales</taxon>
        <taxon>Marasmiineae</taxon>
        <taxon>Mycenaceae</taxon>
        <taxon>Mycena</taxon>
    </lineage>
</organism>
<dbReference type="AlphaFoldDB" id="A0AAD7E9X7"/>
<gene>
    <name evidence="2" type="ORF">DFH08DRAFT_944941</name>
</gene>